<evidence type="ECO:0000256" key="1">
    <source>
        <dbReference type="SAM" id="Phobius"/>
    </source>
</evidence>
<gene>
    <name evidence="2" type="ORF">AAW00_10085</name>
</gene>
<dbReference type="Pfam" id="PF11188">
    <property type="entry name" value="DUF2975"/>
    <property type="match status" value="1"/>
</dbReference>
<dbReference type="RefSeq" id="WP_047004195.1">
    <property type="nucleotide sequence ID" value="NZ_LBHB01000002.1"/>
</dbReference>
<dbReference type="EMBL" id="LBHB01000002">
    <property type="protein sequence ID" value="KLE34548.1"/>
    <property type="molecule type" value="Genomic_DNA"/>
</dbReference>
<keyword evidence="1" id="KW-0472">Membrane</keyword>
<keyword evidence="3" id="KW-1185">Reference proteome</keyword>
<sequence>MQGTLNDPLLLAGKVLAQIGKWLAAIAAAGVTLAIPILIVKGDDIDAKLRTEMGDATMLFPAWEAAGALALVLVILVLMFFFFDRLVRIVRTVGEGDPFQPANAQRLSQMGWLMLGVQVLTVPLGALGMFVARTFEEQGGTGDMVIDPSGIIMIVVLFILARVFRHGAAMREDLEGTV</sequence>
<keyword evidence="1" id="KW-1133">Transmembrane helix</keyword>
<reference evidence="2 3" key="1">
    <citation type="submission" date="2015-04" db="EMBL/GenBank/DDBJ databases">
        <title>The draft genome sequence of Erythrobacter luteus KA37.</title>
        <authorList>
            <person name="Zhuang L."/>
            <person name="Liu Y."/>
            <person name="Shao Z."/>
        </authorList>
    </citation>
    <scope>NUCLEOTIDE SEQUENCE [LARGE SCALE GENOMIC DNA]</scope>
    <source>
        <strain evidence="2 3">KA37</strain>
    </source>
</reference>
<protein>
    <recommendedName>
        <fullName evidence="4">DUF2975 domain-containing protein</fullName>
    </recommendedName>
</protein>
<organism evidence="2 3">
    <name type="scientific">Aurantiacibacter luteus</name>
    <dbReference type="NCBI Taxonomy" id="1581420"/>
    <lineage>
        <taxon>Bacteria</taxon>
        <taxon>Pseudomonadati</taxon>
        <taxon>Pseudomonadota</taxon>
        <taxon>Alphaproteobacteria</taxon>
        <taxon>Sphingomonadales</taxon>
        <taxon>Erythrobacteraceae</taxon>
        <taxon>Aurantiacibacter</taxon>
    </lineage>
</organism>
<dbReference type="AlphaFoldDB" id="A0A0G9MZ42"/>
<dbReference type="STRING" id="1581420.AAW00_10085"/>
<dbReference type="InterPro" id="IPR021354">
    <property type="entry name" value="DUF2975"/>
</dbReference>
<evidence type="ECO:0000313" key="2">
    <source>
        <dbReference type="EMBL" id="KLE34548.1"/>
    </source>
</evidence>
<feature type="transmembrane region" description="Helical" evidence="1">
    <location>
        <begin position="22"/>
        <end position="40"/>
    </location>
</feature>
<comment type="caution">
    <text evidence="2">The sequence shown here is derived from an EMBL/GenBank/DDBJ whole genome shotgun (WGS) entry which is preliminary data.</text>
</comment>
<feature type="transmembrane region" description="Helical" evidence="1">
    <location>
        <begin position="60"/>
        <end position="83"/>
    </location>
</feature>
<accession>A0A0G9MZ42</accession>
<feature type="transmembrane region" description="Helical" evidence="1">
    <location>
        <begin position="144"/>
        <end position="164"/>
    </location>
</feature>
<name>A0A0G9MZ42_9SPHN</name>
<evidence type="ECO:0000313" key="3">
    <source>
        <dbReference type="Proteomes" id="UP000053464"/>
    </source>
</evidence>
<proteinExistence type="predicted"/>
<feature type="transmembrane region" description="Helical" evidence="1">
    <location>
        <begin position="112"/>
        <end position="132"/>
    </location>
</feature>
<dbReference type="OrthoDB" id="7349915at2"/>
<dbReference type="Proteomes" id="UP000053464">
    <property type="component" value="Unassembled WGS sequence"/>
</dbReference>
<keyword evidence="1" id="KW-0812">Transmembrane</keyword>
<dbReference type="PATRIC" id="fig|1581420.6.peg.2068"/>
<evidence type="ECO:0008006" key="4">
    <source>
        <dbReference type="Google" id="ProtNLM"/>
    </source>
</evidence>